<dbReference type="OrthoDB" id="635429at2"/>
<dbReference type="SUPFAM" id="SSF53448">
    <property type="entry name" value="Nucleotide-diphospho-sugar transferases"/>
    <property type="match status" value="1"/>
</dbReference>
<organism evidence="2 3">
    <name type="scientific">Chryseobacterium koreense CCUG 49689</name>
    <dbReference type="NCBI Taxonomy" id="1304281"/>
    <lineage>
        <taxon>Bacteria</taxon>
        <taxon>Pseudomonadati</taxon>
        <taxon>Bacteroidota</taxon>
        <taxon>Flavobacteriia</taxon>
        <taxon>Flavobacteriales</taxon>
        <taxon>Weeksellaceae</taxon>
        <taxon>Chryseobacterium group</taxon>
        <taxon>Chryseobacterium</taxon>
    </lineage>
</organism>
<evidence type="ECO:0000313" key="2">
    <source>
        <dbReference type="EMBL" id="KMQ70420.1"/>
    </source>
</evidence>
<evidence type="ECO:0000313" key="3">
    <source>
        <dbReference type="Proteomes" id="UP000035900"/>
    </source>
</evidence>
<feature type="domain" description="Glycosyltransferase 2-like" evidence="1">
    <location>
        <begin position="8"/>
        <end position="139"/>
    </location>
</feature>
<dbReference type="Proteomes" id="UP000035900">
    <property type="component" value="Unassembled WGS sequence"/>
</dbReference>
<sequence>MEDKTLVSICIISYNSADFVLETLESAKEQGYKHIELIISDDGSTDATVELCKKWLQNNENRFQRTELITVETNTGIPANCNRAVRAARGEWIKLIAADDILLKDCITDNMEYIRINSETQILFSAMRPFLVVNGEKNFLPPVKLSQYFLDLNADQQFIEIIFGKMDGVAPTAFIARRLFEKLGYYDEAFKLAEDYPFWLKCTANQVRFVSMDKLTVLYRRHDNNAGVVKVINGTIYKDRIRIFKQYLNRLIANESSRAAFIKYYKTNYFSFIKFCSESDNLELLQNVKKTNKISNLFYFSVKNYILTFSRNNLISRLLRSICYRLLIKEEKGLFKKHSEII</sequence>
<accession>A0A0J7LMU6</accession>
<gene>
    <name evidence="2" type="ORF">ACM44_12325</name>
</gene>
<dbReference type="GO" id="GO:0016758">
    <property type="term" value="F:hexosyltransferase activity"/>
    <property type="evidence" value="ECO:0007669"/>
    <property type="project" value="UniProtKB-ARBA"/>
</dbReference>
<proteinExistence type="predicted"/>
<dbReference type="PATRIC" id="fig|1304281.5.peg.2659"/>
<dbReference type="AlphaFoldDB" id="A0A0J7LMU6"/>
<comment type="caution">
    <text evidence="2">The sequence shown here is derived from an EMBL/GenBank/DDBJ whole genome shotgun (WGS) entry which is preliminary data.</text>
</comment>
<protein>
    <recommendedName>
        <fullName evidence="1">Glycosyltransferase 2-like domain-containing protein</fullName>
    </recommendedName>
</protein>
<dbReference type="RefSeq" id="WP_048500355.1">
    <property type="nucleotide sequence ID" value="NZ_LFNG01000019.1"/>
</dbReference>
<dbReference type="STRING" id="1304281.ACM44_12325"/>
<dbReference type="InterPro" id="IPR029044">
    <property type="entry name" value="Nucleotide-diphossugar_trans"/>
</dbReference>
<dbReference type="InterPro" id="IPR001173">
    <property type="entry name" value="Glyco_trans_2-like"/>
</dbReference>
<dbReference type="Pfam" id="PF00535">
    <property type="entry name" value="Glycos_transf_2"/>
    <property type="match status" value="1"/>
</dbReference>
<name>A0A0J7LMU6_9FLAO</name>
<reference evidence="2 3" key="1">
    <citation type="journal article" date="2004" name="Int. J. Syst. Evol. Microbiol.">
        <title>Kaistella koreensis gen. nov., sp. nov., a novel member of the Chryseobacterium-Bergeyella-Riemerella branch.</title>
        <authorList>
            <person name="Kim M.K."/>
            <person name="Im W.T."/>
            <person name="Shin Y.K."/>
            <person name="Lim J.H."/>
            <person name="Kim S.H."/>
            <person name="Lee B.C."/>
            <person name="Park M.Y."/>
            <person name="Lee K.Y."/>
            <person name="Lee S.T."/>
        </authorList>
    </citation>
    <scope>NUCLEOTIDE SEQUENCE [LARGE SCALE GENOMIC DNA]</scope>
    <source>
        <strain evidence="2 3">CCUG 49689</strain>
    </source>
</reference>
<dbReference type="PANTHER" id="PTHR22916">
    <property type="entry name" value="GLYCOSYLTRANSFERASE"/>
    <property type="match status" value="1"/>
</dbReference>
<evidence type="ECO:0000259" key="1">
    <source>
        <dbReference type="Pfam" id="PF00535"/>
    </source>
</evidence>
<dbReference type="EMBL" id="LFNG01000019">
    <property type="protein sequence ID" value="KMQ70420.1"/>
    <property type="molecule type" value="Genomic_DNA"/>
</dbReference>
<dbReference type="Gene3D" id="3.90.550.10">
    <property type="entry name" value="Spore Coat Polysaccharide Biosynthesis Protein SpsA, Chain A"/>
    <property type="match status" value="1"/>
</dbReference>
<dbReference type="PANTHER" id="PTHR22916:SF3">
    <property type="entry name" value="UDP-GLCNAC:BETAGAL BETA-1,3-N-ACETYLGLUCOSAMINYLTRANSFERASE-LIKE PROTEIN 1"/>
    <property type="match status" value="1"/>
</dbReference>
<keyword evidence="3" id="KW-1185">Reference proteome</keyword>